<keyword evidence="1" id="KW-0472">Membrane</keyword>
<accession>A0A8T2MMI4</accession>
<protein>
    <submittedName>
        <fullName evidence="2">Uncharacterized protein</fullName>
    </submittedName>
</protein>
<organism evidence="2 4">
    <name type="scientific">Albula glossodonta</name>
    <name type="common">roundjaw bonefish</name>
    <dbReference type="NCBI Taxonomy" id="121402"/>
    <lineage>
        <taxon>Eukaryota</taxon>
        <taxon>Metazoa</taxon>
        <taxon>Chordata</taxon>
        <taxon>Craniata</taxon>
        <taxon>Vertebrata</taxon>
        <taxon>Euteleostomi</taxon>
        <taxon>Actinopterygii</taxon>
        <taxon>Neopterygii</taxon>
        <taxon>Teleostei</taxon>
        <taxon>Albuliformes</taxon>
        <taxon>Albulidae</taxon>
        <taxon>Albula</taxon>
    </lineage>
</organism>
<reference evidence="2" key="1">
    <citation type="thesis" date="2021" institute="BYU ScholarsArchive" country="Provo, UT, USA">
        <title>Applications of and Algorithms for Genome Assembly and Genomic Analyses with an Emphasis on Marine Teleosts.</title>
        <authorList>
            <person name="Pickett B.D."/>
        </authorList>
    </citation>
    <scope>NUCLEOTIDE SEQUENCE</scope>
    <source>
        <strain evidence="2">HI-2016</strain>
    </source>
</reference>
<evidence type="ECO:0000256" key="1">
    <source>
        <dbReference type="SAM" id="Phobius"/>
    </source>
</evidence>
<evidence type="ECO:0000313" key="2">
    <source>
        <dbReference type="EMBL" id="KAG9328826.1"/>
    </source>
</evidence>
<proteinExistence type="predicted"/>
<dbReference type="EMBL" id="JAFBMS010001786">
    <property type="protein sequence ID" value="KAG9328826.1"/>
    <property type="molecule type" value="Genomic_DNA"/>
</dbReference>
<name>A0A8T2MMI4_9TELE</name>
<feature type="transmembrane region" description="Helical" evidence="1">
    <location>
        <begin position="105"/>
        <end position="127"/>
    </location>
</feature>
<dbReference type="AlphaFoldDB" id="A0A8T2MMI4"/>
<gene>
    <name evidence="3" type="ORF">JZ751_003205</name>
    <name evidence="2" type="ORF">JZ751_010279</name>
</gene>
<sequence>MVPSSCAPSMWNIWSSKKMCGRIFSRRGPLGAPARKRASSISRPQLLRVFRTRAPELAALRAVTRGLFSNSFSCWKKVSSPCFFTMISDSSENRTASPSKATRSWVSLSGFSMFVVNIVAAAIPVAVGGD</sequence>
<keyword evidence="1" id="KW-1133">Transmembrane helix</keyword>
<keyword evidence="1" id="KW-0812">Transmembrane</keyword>
<evidence type="ECO:0000313" key="3">
    <source>
        <dbReference type="EMBL" id="KAG9336857.1"/>
    </source>
</evidence>
<evidence type="ECO:0000313" key="4">
    <source>
        <dbReference type="Proteomes" id="UP000824540"/>
    </source>
</evidence>
<keyword evidence="4" id="KW-1185">Reference proteome</keyword>
<dbReference type="EMBL" id="JAFBMS010000102">
    <property type="protein sequence ID" value="KAG9336857.1"/>
    <property type="molecule type" value="Genomic_DNA"/>
</dbReference>
<dbReference type="Proteomes" id="UP000824540">
    <property type="component" value="Unassembled WGS sequence"/>
</dbReference>
<comment type="caution">
    <text evidence="2">The sequence shown here is derived from an EMBL/GenBank/DDBJ whole genome shotgun (WGS) entry which is preliminary data.</text>
</comment>